<evidence type="ECO:0000313" key="1">
    <source>
        <dbReference type="EMBL" id="BAO20188.1"/>
    </source>
</evidence>
<keyword evidence="1" id="KW-0808">Transferase</keyword>
<name>V5YS96_9ACTN</name>
<proteinExistence type="predicted"/>
<gene>
    <name evidence="1" type="primary">sphI</name>
</gene>
<protein>
    <submittedName>
        <fullName evidence="1">Putative nucleotidyltransferase</fullName>
    </submittedName>
</protein>
<dbReference type="Gene3D" id="3.90.550.10">
    <property type="entry name" value="Spore Coat Polysaccharide Biosynthesis Protein SpsA, Chain A"/>
    <property type="match status" value="1"/>
</dbReference>
<accession>V5YS96</accession>
<organism evidence="1">
    <name type="scientific">Sphaerisporangium sp. SANK 60911</name>
    <dbReference type="NCBI Taxonomy" id="1354075"/>
    <lineage>
        <taxon>Bacteria</taxon>
        <taxon>Bacillati</taxon>
        <taxon>Actinomycetota</taxon>
        <taxon>Actinomycetes</taxon>
        <taxon>Streptosporangiales</taxon>
        <taxon>Streptosporangiaceae</taxon>
        <taxon>Sphaerisporangium</taxon>
    </lineage>
</organism>
<dbReference type="InterPro" id="IPR029044">
    <property type="entry name" value="Nucleotide-diphossugar_trans"/>
</dbReference>
<sequence>MAPGTTVLDRCLAPLLHLAATGTSVRLVAVVNAERVATMAYLGVLAERLDVAVVFQPPSTSGSVAAAVARALPLCEGPVLLCMPDQYFDPPRDGDPAGNPIRAALSHLDAAEWAVLASPVRDPDVLRVEGALRVEERAGGHTVAAAAEKPADPGPFNAVWAAVICADGTKARWPALFDPAAASPLVGAPAVMVSGYRHMTTPEFA</sequence>
<dbReference type="AlphaFoldDB" id="V5YS96"/>
<reference evidence="1" key="1">
    <citation type="journal article" date="2013" name="Angew. Chem. Int. Ed. Engl.">
        <title>Structure-based Gene Targeting Discovery of Sphaerimicin, a Bacterial Translocase I inhibitor.</title>
        <authorList>
            <person name="Funabashi M."/>
            <person name="Baba S."/>
            <person name="Takatsu T."/>
            <person name="Kizuka M."/>
            <person name="Ohata Y."/>
            <person name="Tanaka M."/>
            <person name="Nonaka K."/>
            <person name="Spork A.P."/>
            <person name="Ducho C."/>
            <person name="Chen W.C.L."/>
            <person name="Van Lanen S.G."/>
        </authorList>
    </citation>
    <scope>NUCLEOTIDE SEQUENCE</scope>
    <source>
        <strain evidence="1">SANK 60911</strain>
    </source>
</reference>
<dbReference type="EMBL" id="AB830104">
    <property type="protein sequence ID" value="BAO20188.1"/>
    <property type="molecule type" value="Genomic_DNA"/>
</dbReference>
<dbReference type="GO" id="GO:0016740">
    <property type="term" value="F:transferase activity"/>
    <property type="evidence" value="ECO:0007669"/>
    <property type="project" value="UniProtKB-KW"/>
</dbReference>